<gene>
    <name evidence="2" type="ORF">OSB1V03_LOCUS14171</name>
</gene>
<feature type="transmembrane region" description="Helical" evidence="1">
    <location>
        <begin position="157"/>
        <end position="180"/>
    </location>
</feature>
<dbReference type="EMBL" id="CAJPIZ010013340">
    <property type="protein sequence ID" value="CAG2114205.1"/>
    <property type="molecule type" value="Genomic_DNA"/>
</dbReference>
<keyword evidence="1" id="KW-0812">Transmembrane</keyword>
<evidence type="ECO:0000256" key="1">
    <source>
        <dbReference type="SAM" id="Phobius"/>
    </source>
</evidence>
<proteinExistence type="predicted"/>
<reference evidence="2" key="1">
    <citation type="submission" date="2020-11" db="EMBL/GenBank/DDBJ databases">
        <authorList>
            <person name="Tran Van P."/>
        </authorList>
    </citation>
    <scope>NUCLEOTIDE SEQUENCE</scope>
</reference>
<keyword evidence="1" id="KW-0472">Membrane</keyword>
<keyword evidence="3" id="KW-1185">Reference proteome</keyword>
<keyword evidence="1" id="KW-1133">Transmembrane helix</keyword>
<dbReference type="InterPro" id="IPR036179">
    <property type="entry name" value="Ig-like_dom_sf"/>
</dbReference>
<dbReference type="SUPFAM" id="SSF49265">
    <property type="entry name" value="Fibronectin type III"/>
    <property type="match status" value="1"/>
</dbReference>
<dbReference type="AlphaFoldDB" id="A0A7R9L2N0"/>
<dbReference type="Gene3D" id="2.60.40.10">
    <property type="entry name" value="Immunoglobulins"/>
    <property type="match status" value="1"/>
</dbReference>
<sequence>MFHLKPKDSGVYKCMAENRHGIALSSMELLVNDIDLHLFALNVASTSVTLVWNGTARNLFPEYQILYHRIDANAVNASASTAGTTGSATKYETVTIQHFLRSYTINNLMPEHKYKMCIAIRDDDIADISANLQLSCTIVQTAPAYTVGSMTGHVSNMAVALTLSVFVLMLFVICFSFCAARQYNKKFQYETPHKALIDNMIIIPMDNICSPLIAANHHHNSGSGANHTTAAIDHSNTNTIAANNGVTNGDDTDEDNAIVTTALTAEEVI</sequence>
<dbReference type="OrthoDB" id="676979at2759"/>
<protein>
    <recommendedName>
        <fullName evidence="4">Fibronectin type-III domain-containing protein</fullName>
    </recommendedName>
</protein>
<dbReference type="EMBL" id="OC867915">
    <property type="protein sequence ID" value="CAD7633775.1"/>
    <property type="molecule type" value="Genomic_DNA"/>
</dbReference>
<dbReference type="InterPro" id="IPR036116">
    <property type="entry name" value="FN3_sf"/>
</dbReference>
<evidence type="ECO:0000313" key="2">
    <source>
        <dbReference type="EMBL" id="CAD7633775.1"/>
    </source>
</evidence>
<evidence type="ECO:0000313" key="3">
    <source>
        <dbReference type="Proteomes" id="UP000759131"/>
    </source>
</evidence>
<accession>A0A7R9L2N0</accession>
<dbReference type="Proteomes" id="UP000759131">
    <property type="component" value="Unassembled WGS sequence"/>
</dbReference>
<dbReference type="InterPro" id="IPR013783">
    <property type="entry name" value="Ig-like_fold"/>
</dbReference>
<organism evidence="2">
    <name type="scientific">Medioppia subpectinata</name>
    <dbReference type="NCBI Taxonomy" id="1979941"/>
    <lineage>
        <taxon>Eukaryota</taxon>
        <taxon>Metazoa</taxon>
        <taxon>Ecdysozoa</taxon>
        <taxon>Arthropoda</taxon>
        <taxon>Chelicerata</taxon>
        <taxon>Arachnida</taxon>
        <taxon>Acari</taxon>
        <taxon>Acariformes</taxon>
        <taxon>Sarcoptiformes</taxon>
        <taxon>Oribatida</taxon>
        <taxon>Brachypylina</taxon>
        <taxon>Oppioidea</taxon>
        <taxon>Oppiidae</taxon>
        <taxon>Medioppia</taxon>
    </lineage>
</organism>
<name>A0A7R9L2N0_9ACAR</name>
<dbReference type="SUPFAM" id="SSF48726">
    <property type="entry name" value="Immunoglobulin"/>
    <property type="match status" value="1"/>
</dbReference>
<evidence type="ECO:0008006" key="4">
    <source>
        <dbReference type="Google" id="ProtNLM"/>
    </source>
</evidence>